<dbReference type="Pfam" id="PF17853">
    <property type="entry name" value="GGDEF_2"/>
    <property type="match status" value="1"/>
</dbReference>
<evidence type="ECO:0000256" key="3">
    <source>
        <dbReference type="ARBA" id="ARBA00023163"/>
    </source>
</evidence>
<dbReference type="AlphaFoldDB" id="A0A6B8RHG1"/>
<feature type="transmembrane region" description="Helical" evidence="4">
    <location>
        <begin position="296"/>
        <end position="317"/>
    </location>
</feature>
<evidence type="ECO:0000259" key="5">
    <source>
        <dbReference type="PROSITE" id="PS01124"/>
    </source>
</evidence>
<sequence>MSIFSKISRRFLISYIIILIIPNITGYISYRVSIDAAKASSIEASLMLLKQSKEVLERRMAEVEGFTRQLSINQDMIKLINERMQGNLYNVYGLWKNARDMISYSQTNDFLENFYIYLNNYNVILAQGSAFYRLEHYYELYHYNNLSFNEWEKTFLHQSHHSEIYQLSPFTRRTEQTSVITFIQSLPLDSFNNPQATVVIVIDEKKISSFLGSISDQYNGWAHITDSKGNTLLQTGIDDTQFKALSLSQLEKGSESSEQRNNTIIISIRSEKNGWLYTAGIPKQTLMKKANTIKHITWSLTAVELLVGLLIGFLLAYRNSAPLKQLENDLKRQIPLLRDAFVKRLIASEFQSTQEIMAIAAQTKVGLIGDFGNVGIVQINGYGGIDSKEILNELSVARLVVKKMLEEIDNSQMMTNLGSDQIVILFTSSSELDDLWQRKVEQILERLTFIADRDYRMSITVAMGSMYQSLFDISRSFDEAKQAIEYAIFTNKDGTIWYQNITKETVMYYYPIELEQRLQNTIKVGDFEEVKRIITNIFHLNFEVRELSLDMKNQLIGELKGTMLKLLDQKTFQDSELTWVIKSEIVQILPTDGIEQFKIDMEKAIEKLCNLIVKRKHEQYNETIDKIKRYIEEMYMDPELSLFRIAEQVGKQEKYISQFYKEQTGDNLSDYLEKLRISKASELLTEKRLTIDEIALSVGYHSSHSFRRAFKRILGILPSTYRQSDE</sequence>
<dbReference type="GO" id="GO:0043565">
    <property type="term" value="F:sequence-specific DNA binding"/>
    <property type="evidence" value="ECO:0007669"/>
    <property type="project" value="InterPro"/>
</dbReference>
<evidence type="ECO:0000256" key="4">
    <source>
        <dbReference type="SAM" id="Phobius"/>
    </source>
</evidence>
<feature type="transmembrane region" description="Helical" evidence="4">
    <location>
        <begin position="12"/>
        <end position="30"/>
    </location>
</feature>
<evidence type="ECO:0000313" key="6">
    <source>
        <dbReference type="EMBL" id="QGQ95164.1"/>
    </source>
</evidence>
<dbReference type="PRINTS" id="PR00032">
    <property type="entry name" value="HTHARAC"/>
</dbReference>
<dbReference type="InterPro" id="IPR020449">
    <property type="entry name" value="Tscrpt_reg_AraC-type_HTH"/>
</dbReference>
<dbReference type="InterPro" id="IPR018060">
    <property type="entry name" value="HTH_AraC"/>
</dbReference>
<dbReference type="PROSITE" id="PS01124">
    <property type="entry name" value="HTH_ARAC_FAMILY_2"/>
    <property type="match status" value="1"/>
</dbReference>
<dbReference type="InterPro" id="IPR009057">
    <property type="entry name" value="Homeodomain-like_sf"/>
</dbReference>
<protein>
    <submittedName>
        <fullName evidence="6">AraC family transcriptional regulator</fullName>
    </submittedName>
</protein>
<reference evidence="7" key="1">
    <citation type="submission" date="2018-11" db="EMBL/GenBank/DDBJ databases">
        <title>Complete genome sequence of Paenibacillus sp. ML311-T8.</title>
        <authorList>
            <person name="Nam Y.-D."/>
            <person name="Kang J."/>
            <person name="Chung W.-H."/>
            <person name="Park Y.S."/>
        </authorList>
    </citation>
    <scope>NUCLEOTIDE SEQUENCE [LARGE SCALE GENOMIC DNA]</scope>
    <source>
        <strain evidence="7">ML311-T8</strain>
    </source>
</reference>
<evidence type="ECO:0000256" key="2">
    <source>
        <dbReference type="ARBA" id="ARBA00023125"/>
    </source>
</evidence>
<dbReference type="Gene3D" id="1.10.10.60">
    <property type="entry name" value="Homeodomain-like"/>
    <property type="match status" value="2"/>
</dbReference>
<dbReference type="PANTHER" id="PTHR43280">
    <property type="entry name" value="ARAC-FAMILY TRANSCRIPTIONAL REGULATOR"/>
    <property type="match status" value="1"/>
</dbReference>
<dbReference type="OrthoDB" id="368621at2"/>
<dbReference type="PANTHER" id="PTHR43280:SF2">
    <property type="entry name" value="HTH-TYPE TRANSCRIPTIONAL REGULATOR EXSA"/>
    <property type="match status" value="1"/>
</dbReference>
<keyword evidence="7" id="KW-1185">Reference proteome</keyword>
<dbReference type="Pfam" id="PF12833">
    <property type="entry name" value="HTH_18"/>
    <property type="match status" value="1"/>
</dbReference>
<feature type="domain" description="HTH araC/xylS-type" evidence="5">
    <location>
        <begin position="625"/>
        <end position="724"/>
    </location>
</feature>
<keyword evidence="2" id="KW-0238">DNA-binding</keyword>
<dbReference type="SUPFAM" id="SSF46689">
    <property type="entry name" value="Homeodomain-like"/>
    <property type="match status" value="1"/>
</dbReference>
<keyword evidence="4" id="KW-0472">Membrane</keyword>
<keyword evidence="3" id="KW-0804">Transcription</keyword>
<keyword evidence="4" id="KW-1133">Transmembrane helix</keyword>
<keyword evidence="1" id="KW-0805">Transcription regulation</keyword>
<dbReference type="PROSITE" id="PS00041">
    <property type="entry name" value="HTH_ARAC_FAMILY_1"/>
    <property type="match status" value="1"/>
</dbReference>
<dbReference type="GO" id="GO:0003700">
    <property type="term" value="F:DNA-binding transcription factor activity"/>
    <property type="evidence" value="ECO:0007669"/>
    <property type="project" value="InterPro"/>
</dbReference>
<dbReference type="KEGG" id="ppsc:EHS13_09830"/>
<organism evidence="6 7">
    <name type="scientific">Paenibacillus psychroresistens</name>
    <dbReference type="NCBI Taxonomy" id="1778678"/>
    <lineage>
        <taxon>Bacteria</taxon>
        <taxon>Bacillati</taxon>
        <taxon>Bacillota</taxon>
        <taxon>Bacilli</taxon>
        <taxon>Bacillales</taxon>
        <taxon>Paenibacillaceae</taxon>
        <taxon>Paenibacillus</taxon>
    </lineage>
</organism>
<accession>A0A6B8RHG1</accession>
<name>A0A6B8RHG1_9BACL</name>
<gene>
    <name evidence="6" type="ORF">EHS13_09830</name>
</gene>
<dbReference type="SMART" id="SM00342">
    <property type="entry name" value="HTH_ARAC"/>
    <property type="match status" value="1"/>
</dbReference>
<dbReference type="EMBL" id="CP034235">
    <property type="protein sequence ID" value="QGQ95164.1"/>
    <property type="molecule type" value="Genomic_DNA"/>
</dbReference>
<dbReference type="RefSeq" id="WP_155700180.1">
    <property type="nucleotide sequence ID" value="NZ_CP034235.1"/>
</dbReference>
<dbReference type="InterPro" id="IPR041522">
    <property type="entry name" value="CdaR_GGDEF"/>
</dbReference>
<evidence type="ECO:0000313" key="7">
    <source>
        <dbReference type="Proteomes" id="UP000426246"/>
    </source>
</evidence>
<evidence type="ECO:0000256" key="1">
    <source>
        <dbReference type="ARBA" id="ARBA00023015"/>
    </source>
</evidence>
<proteinExistence type="predicted"/>
<keyword evidence="4" id="KW-0812">Transmembrane</keyword>
<dbReference type="InterPro" id="IPR018062">
    <property type="entry name" value="HTH_AraC-typ_CS"/>
</dbReference>
<dbReference type="Proteomes" id="UP000426246">
    <property type="component" value="Chromosome"/>
</dbReference>